<organism evidence="2 3">
    <name type="scientific">Protopolystoma xenopodis</name>
    <dbReference type="NCBI Taxonomy" id="117903"/>
    <lineage>
        <taxon>Eukaryota</taxon>
        <taxon>Metazoa</taxon>
        <taxon>Spiralia</taxon>
        <taxon>Lophotrochozoa</taxon>
        <taxon>Platyhelminthes</taxon>
        <taxon>Monogenea</taxon>
        <taxon>Polyopisthocotylea</taxon>
        <taxon>Polystomatidea</taxon>
        <taxon>Polystomatidae</taxon>
        <taxon>Protopolystoma</taxon>
    </lineage>
</organism>
<protein>
    <submittedName>
        <fullName evidence="2">Uncharacterized protein</fullName>
    </submittedName>
</protein>
<evidence type="ECO:0000313" key="3">
    <source>
        <dbReference type="Proteomes" id="UP000784294"/>
    </source>
</evidence>
<accession>A0A448XQ31</accession>
<name>A0A448XQ31_9PLAT</name>
<dbReference type="AlphaFoldDB" id="A0A448XQ31"/>
<dbReference type="EMBL" id="CAAALY010272672">
    <property type="protein sequence ID" value="VEL42107.1"/>
    <property type="molecule type" value="Genomic_DNA"/>
</dbReference>
<reference evidence="2" key="1">
    <citation type="submission" date="2018-11" db="EMBL/GenBank/DDBJ databases">
        <authorList>
            <consortium name="Pathogen Informatics"/>
        </authorList>
    </citation>
    <scope>NUCLEOTIDE SEQUENCE</scope>
</reference>
<dbReference type="Proteomes" id="UP000784294">
    <property type="component" value="Unassembled WGS sequence"/>
</dbReference>
<keyword evidence="3" id="KW-1185">Reference proteome</keyword>
<proteinExistence type="predicted"/>
<gene>
    <name evidence="2" type="ORF">PXEA_LOCUS35547</name>
</gene>
<sequence>MFLPVSVFTAQPGYVDSDLALYLAVTTHVAISLSSAARPSVRAYVCLCVCLPVCPSSHGIFPPIVQLTRAPCFAATRRHPHSGRSQVGPCRTTRLLPDTRSFLPRPTPPPPHSSMPPHTVRAPSLQPSSRGGRHRRSRSARDRVTEPGSDARQSAHQSPSCGGYSPKSTLLAPPPHVHAQMHSPKHPTPLLASGLRR</sequence>
<feature type="compositionally biased region" description="Pro residues" evidence="1">
    <location>
        <begin position="105"/>
        <end position="114"/>
    </location>
</feature>
<evidence type="ECO:0000313" key="2">
    <source>
        <dbReference type="EMBL" id="VEL42107.1"/>
    </source>
</evidence>
<evidence type="ECO:0000256" key="1">
    <source>
        <dbReference type="SAM" id="MobiDB-lite"/>
    </source>
</evidence>
<comment type="caution">
    <text evidence="2">The sequence shown here is derived from an EMBL/GenBank/DDBJ whole genome shotgun (WGS) entry which is preliminary data.</text>
</comment>
<feature type="compositionally biased region" description="Polar residues" evidence="1">
    <location>
        <begin position="151"/>
        <end position="160"/>
    </location>
</feature>
<feature type="region of interest" description="Disordered" evidence="1">
    <location>
        <begin position="77"/>
        <end position="197"/>
    </location>
</feature>